<evidence type="ECO:0000256" key="1">
    <source>
        <dbReference type="ARBA" id="ARBA00004776"/>
    </source>
</evidence>
<dbReference type="RefSeq" id="WP_101577186.1">
    <property type="nucleotide sequence ID" value="NZ_PGVA01000023.1"/>
</dbReference>
<name>A0A2N5GMK3_9BACI</name>
<dbReference type="EMBL" id="PGVD01000050">
    <property type="protein sequence ID" value="PLR94082.1"/>
    <property type="molecule type" value="Genomic_DNA"/>
</dbReference>
<dbReference type="InterPro" id="IPR029063">
    <property type="entry name" value="SAM-dependent_MTases_sf"/>
</dbReference>
<dbReference type="SMART" id="SM00028">
    <property type="entry name" value="TPR"/>
    <property type="match status" value="4"/>
</dbReference>
<dbReference type="GO" id="GO:0016757">
    <property type="term" value="F:glycosyltransferase activity"/>
    <property type="evidence" value="ECO:0007669"/>
    <property type="project" value="UniProtKB-KW"/>
</dbReference>
<evidence type="ECO:0000259" key="5">
    <source>
        <dbReference type="Pfam" id="PF00535"/>
    </source>
</evidence>
<dbReference type="SUPFAM" id="SSF53335">
    <property type="entry name" value="S-adenosyl-L-methionine-dependent methyltransferases"/>
    <property type="match status" value="1"/>
</dbReference>
<dbReference type="CDD" id="cd04186">
    <property type="entry name" value="GT_2_like_c"/>
    <property type="match status" value="1"/>
</dbReference>
<dbReference type="Proteomes" id="UP000235114">
    <property type="component" value="Unassembled WGS sequence"/>
</dbReference>
<evidence type="ECO:0000256" key="3">
    <source>
        <dbReference type="ARBA" id="ARBA00022676"/>
    </source>
</evidence>
<dbReference type="SUPFAM" id="SSF81901">
    <property type="entry name" value="HCP-like"/>
    <property type="match status" value="1"/>
</dbReference>
<evidence type="ECO:0000256" key="4">
    <source>
        <dbReference type="ARBA" id="ARBA00022679"/>
    </source>
</evidence>
<dbReference type="Gene3D" id="3.90.550.10">
    <property type="entry name" value="Spore Coat Polysaccharide Biosynthesis Protein SpsA, Chain A"/>
    <property type="match status" value="1"/>
</dbReference>
<dbReference type="InterPro" id="IPR019734">
    <property type="entry name" value="TPR_rpt"/>
</dbReference>
<keyword evidence="9" id="KW-1185">Reference proteome</keyword>
<evidence type="ECO:0000313" key="8">
    <source>
        <dbReference type="Proteomes" id="UP000234951"/>
    </source>
</evidence>
<dbReference type="PANTHER" id="PTHR43179:SF12">
    <property type="entry name" value="GALACTOFURANOSYLTRANSFERASE GLFT2"/>
    <property type="match status" value="1"/>
</dbReference>
<evidence type="ECO:0000313" key="7">
    <source>
        <dbReference type="EMBL" id="PLR94082.1"/>
    </source>
</evidence>
<dbReference type="PANTHER" id="PTHR43179">
    <property type="entry name" value="RHAMNOSYLTRANSFERASE WBBL"/>
    <property type="match status" value="1"/>
</dbReference>
<keyword evidence="3" id="KW-0328">Glycosyltransferase</keyword>
<feature type="domain" description="Glycosyltransferase 2-like" evidence="5">
    <location>
        <begin position="4"/>
        <end position="171"/>
    </location>
</feature>
<dbReference type="SUPFAM" id="SSF53448">
    <property type="entry name" value="Nucleotide-diphospho-sugar transferases"/>
    <property type="match status" value="1"/>
</dbReference>
<dbReference type="EMBL" id="PGVA01000023">
    <property type="protein sequence ID" value="PLR83164.1"/>
    <property type="molecule type" value="Genomic_DNA"/>
</dbReference>
<accession>A0A2N5GMK3</accession>
<comment type="pathway">
    <text evidence="1">Cell wall biogenesis; cell wall polysaccharide biosynthesis.</text>
</comment>
<dbReference type="OrthoDB" id="8936324at2"/>
<evidence type="ECO:0000313" key="9">
    <source>
        <dbReference type="Proteomes" id="UP000235114"/>
    </source>
</evidence>
<dbReference type="Pfam" id="PF13181">
    <property type="entry name" value="TPR_8"/>
    <property type="match status" value="1"/>
</dbReference>
<keyword evidence="4 6" id="KW-0808">Transferase</keyword>
<comment type="similarity">
    <text evidence="2">Belongs to the glycosyltransferase 2 family.</text>
</comment>
<dbReference type="InterPro" id="IPR011990">
    <property type="entry name" value="TPR-like_helical_dom_sf"/>
</dbReference>
<evidence type="ECO:0000313" key="6">
    <source>
        <dbReference type="EMBL" id="PLR83164.1"/>
    </source>
</evidence>
<proteinExistence type="inferred from homology"/>
<dbReference type="Gene3D" id="1.25.40.10">
    <property type="entry name" value="Tetratricopeptide repeat domain"/>
    <property type="match status" value="2"/>
</dbReference>
<comment type="caution">
    <text evidence="6">The sequence shown here is derived from an EMBL/GenBank/DDBJ whole genome shotgun (WGS) entry which is preliminary data.</text>
</comment>
<dbReference type="InterPro" id="IPR001173">
    <property type="entry name" value="Glyco_trans_2-like"/>
</dbReference>
<dbReference type="AlphaFoldDB" id="A0A2N5GMK3"/>
<organism evidence="6 8">
    <name type="scientific">Bacillus canaveralius</name>
    <dbReference type="NCBI Taxonomy" id="1403243"/>
    <lineage>
        <taxon>Bacteria</taxon>
        <taxon>Bacillati</taxon>
        <taxon>Bacillota</taxon>
        <taxon>Bacilli</taxon>
        <taxon>Bacillales</taxon>
        <taxon>Bacillaceae</taxon>
        <taxon>Bacillus</taxon>
    </lineage>
</organism>
<protein>
    <submittedName>
        <fullName evidence="6">Glycosyl transferase</fullName>
    </submittedName>
</protein>
<dbReference type="Proteomes" id="UP000234951">
    <property type="component" value="Unassembled WGS sequence"/>
</dbReference>
<dbReference type="Pfam" id="PF00535">
    <property type="entry name" value="Glycos_transf_2"/>
    <property type="match status" value="1"/>
</dbReference>
<sequence>MKTSIIILTHNQIEYTQHCIKSIRNYTSNLDYEVIVIDNQSTDGTVDWLKQQTDLIVHYNLENVGFPKGCNQGINMASGENILLLNNDVIVTENWLDNLLAALYSDEKIGAVGPVTNSAAYYTSIPVTYTTIDEMHIFSKGFNVSNPNLWEERLKLIGFCLLFKRTALDEVGVLDERFTPGNFEDDDISIRLRKSGYTLLLCQDTFIHHYGSVSWKENLNNYSSILSTNEQLFMNKWGTNSSSYLIDLDLIEAINVTTNEPLNVLHIGCRSGGTLLKIKNSYKSANLYGIEKSIFEANEAKLVAKVNVDEPSNALSEYPDNFFDVILMSDSEKFEEIEVLVPDIKKKLKDNGVYITKLSNISFYPNIKNILSGGKPLYGNRFFSYQEVFDLFSDEEADFDITLLKSELNERARTEIKVYSEFGDANTQILMETAQFLVRVKTQNHVKQLIKDIFEGYATEANLQVINSKSVEELINSFDDNENTVNFLNLLAIKNLELQKYEFVLPYLNAAHHIDKNDADTIYNLAYVLNLFGDNRKAMEYLEKLTNMDEEIQSLYQVLYEKTAGLKNIVRRIEFSIEVDESVQEVLISIRDGKISEDDLMNVINNDIINKQSVLNILAVSFYKEKNIELCLSLLEKSYKLDPKDEDTLFNLGHILWTLKENRLALHYFSQIENRDLEIASAIEDIQKELQTT</sequence>
<reference evidence="7 9" key="2">
    <citation type="submission" date="2017-12" db="EMBL/GenBank/DDBJ databases">
        <title>Comparative Functional Genomics of Dry Heat Resistant strains isolated from the Viking Spacecraft.</title>
        <authorList>
            <person name="Seuylemezian A."/>
            <person name="Cooper K."/>
            <person name="Vaishampayan P."/>
        </authorList>
    </citation>
    <scope>NUCLEOTIDE SEQUENCE [LARGE SCALE GENOMIC DNA]</scope>
    <source>
        <strain evidence="7 9">ATCC 29669</strain>
    </source>
</reference>
<dbReference type="Gene3D" id="3.40.50.150">
    <property type="entry name" value="Vaccinia Virus protein VP39"/>
    <property type="match status" value="1"/>
</dbReference>
<evidence type="ECO:0000256" key="2">
    <source>
        <dbReference type="ARBA" id="ARBA00006739"/>
    </source>
</evidence>
<gene>
    <name evidence="6" type="ORF">CU635_09785</name>
    <name evidence="7" type="ORF">CVD25_16710</name>
</gene>
<reference evidence="6 8" key="1">
    <citation type="submission" date="2017-11" db="EMBL/GenBank/DDBJ databases">
        <title>Comparitive Functional Genomics of Dry Heat Resistant strains isolated from the Viking Spacecraft.</title>
        <authorList>
            <person name="Seuylemezian A."/>
            <person name="Cooper K."/>
            <person name="Vaishampayan P."/>
        </authorList>
    </citation>
    <scope>NUCLEOTIDE SEQUENCE [LARGE SCALE GENOMIC DNA]</scope>
    <source>
        <strain evidence="6 8">M4.6</strain>
    </source>
</reference>
<dbReference type="InterPro" id="IPR029044">
    <property type="entry name" value="Nucleotide-diphossugar_trans"/>
</dbReference>